<dbReference type="InterPro" id="IPR013762">
    <property type="entry name" value="Integrase-like_cat_sf"/>
</dbReference>
<sequence length="657" mass="75030">MPSAWTARGTVLIQLGRHHFAFYRGYLDGLDLRTLARRYLETVEDPDSEGTDMDLRVAKSMLKWVREQLMVAARRTGNGSGSRLIRLEPEALRVKYGAHVPTLDEFREERDPYETYTEQELIELFQEEYGGATPGLDRRSVRNNRLRSRQLAVLRQVEELTGADPRPSDGVGGWIDPVIAKRLTAAGLHTIEQLVNAINSRGYRWYTKVPRVGEKAARQIMDWLMLPETEASLGMKLSARGIKPRREWTTTMLAPPPARTDIAPLESFLVPHELNGAYGTNRGDRAGISARNDLEAIHAWLARYPKGGHTQRAYRKEAERFLLWSILEAGKALSSLTVEDCISYRNFLWYLGRQSDEVWAQYYRIPQKRWMGPRGIERLSSLWRPFEGPLSERSQKHALGIVQNLMQWLVDQRYLLHNPLRALPHLAKPVTVGIEVSRSLTIAEWKIVKEYLACMPRDARYHRLRFILAIAYSSGCRLSELVALRRRDLKSFTRRGEEELQWEIGVRGKGGKFRTVQLNPNVVNEIRMYFQHRGYASLREVVEDVPLIAAIPAANAALAPEEPLSAVRLYRVLKSFFEEVANSLLAGDLDMATKLRKASTHWLRHTFATHGIHNGIALETIRDLLGHSSLSTTSVYVTTEKDKRSREVEKFGDLAAF</sequence>
<keyword evidence="7" id="KW-1185">Reference proteome</keyword>
<dbReference type="Pfam" id="PF00589">
    <property type="entry name" value="Phage_integrase"/>
    <property type="match status" value="1"/>
</dbReference>
<keyword evidence="4" id="KW-0233">DNA recombination</keyword>
<dbReference type="PANTHER" id="PTHR30349">
    <property type="entry name" value="PHAGE INTEGRASE-RELATED"/>
    <property type="match status" value="1"/>
</dbReference>
<dbReference type="InterPro" id="IPR011010">
    <property type="entry name" value="DNA_brk_join_enz"/>
</dbReference>
<dbReference type="RefSeq" id="WP_200591992.1">
    <property type="nucleotide sequence ID" value="NZ_JAEPBG010000004.1"/>
</dbReference>
<dbReference type="GO" id="GO:0015074">
    <property type="term" value="P:DNA integration"/>
    <property type="evidence" value="ECO:0007669"/>
    <property type="project" value="UniProtKB-KW"/>
</dbReference>
<evidence type="ECO:0000313" key="7">
    <source>
        <dbReference type="Proteomes" id="UP000622890"/>
    </source>
</evidence>
<dbReference type="Pfam" id="PF12482">
    <property type="entry name" value="DUF3701"/>
    <property type="match status" value="1"/>
</dbReference>
<feature type="domain" description="Tyr recombinase" evidence="5">
    <location>
        <begin position="435"/>
        <end position="650"/>
    </location>
</feature>
<dbReference type="Proteomes" id="UP000622890">
    <property type="component" value="Unassembled WGS sequence"/>
</dbReference>
<dbReference type="InterPro" id="IPR002104">
    <property type="entry name" value="Integrase_catalytic"/>
</dbReference>
<evidence type="ECO:0000256" key="1">
    <source>
        <dbReference type="ARBA" id="ARBA00008857"/>
    </source>
</evidence>
<dbReference type="Gene3D" id="1.10.443.10">
    <property type="entry name" value="Intergrase catalytic core"/>
    <property type="match status" value="1"/>
</dbReference>
<proteinExistence type="inferred from homology"/>
<dbReference type="PANTHER" id="PTHR30349:SF41">
    <property type="entry name" value="INTEGRASE_RECOMBINASE PROTEIN MJ0367-RELATED"/>
    <property type="match status" value="1"/>
</dbReference>
<reference evidence="6" key="1">
    <citation type="submission" date="2021-01" db="EMBL/GenBank/DDBJ databases">
        <title>Genome sequence of strain Noviherbaspirillum sp. DKR-6.</title>
        <authorList>
            <person name="Chaudhary D.K."/>
        </authorList>
    </citation>
    <scope>NUCLEOTIDE SEQUENCE</scope>
    <source>
        <strain evidence="6">DKR-6</strain>
    </source>
</reference>
<dbReference type="GO" id="GO:0003677">
    <property type="term" value="F:DNA binding"/>
    <property type="evidence" value="ECO:0007669"/>
    <property type="project" value="UniProtKB-KW"/>
</dbReference>
<organism evidence="6 7">
    <name type="scientific">Noviherbaspirillum pedocola</name>
    <dbReference type="NCBI Taxonomy" id="2801341"/>
    <lineage>
        <taxon>Bacteria</taxon>
        <taxon>Pseudomonadati</taxon>
        <taxon>Pseudomonadota</taxon>
        <taxon>Betaproteobacteria</taxon>
        <taxon>Burkholderiales</taxon>
        <taxon>Oxalobacteraceae</taxon>
        <taxon>Noviherbaspirillum</taxon>
    </lineage>
</organism>
<name>A0A934SYG6_9BURK</name>
<evidence type="ECO:0000256" key="3">
    <source>
        <dbReference type="ARBA" id="ARBA00023125"/>
    </source>
</evidence>
<evidence type="ECO:0000256" key="4">
    <source>
        <dbReference type="ARBA" id="ARBA00023172"/>
    </source>
</evidence>
<dbReference type="InterPro" id="IPR010998">
    <property type="entry name" value="Integrase_recombinase_N"/>
</dbReference>
<dbReference type="InterPro" id="IPR050090">
    <property type="entry name" value="Tyrosine_recombinase_XerCD"/>
</dbReference>
<comment type="caution">
    <text evidence="6">The sequence shown here is derived from an EMBL/GenBank/DDBJ whole genome shotgun (WGS) entry which is preliminary data.</text>
</comment>
<keyword evidence="3" id="KW-0238">DNA-binding</keyword>
<dbReference type="PROSITE" id="PS51898">
    <property type="entry name" value="TYR_RECOMBINASE"/>
    <property type="match status" value="1"/>
</dbReference>
<protein>
    <submittedName>
        <fullName evidence="6">Tyrosine-type recombinase/integrase</fullName>
    </submittedName>
</protein>
<dbReference type="GO" id="GO:0006310">
    <property type="term" value="P:DNA recombination"/>
    <property type="evidence" value="ECO:0007669"/>
    <property type="project" value="UniProtKB-KW"/>
</dbReference>
<accession>A0A934SYG6</accession>
<dbReference type="SUPFAM" id="SSF56349">
    <property type="entry name" value="DNA breaking-rejoining enzymes"/>
    <property type="match status" value="1"/>
</dbReference>
<dbReference type="AlphaFoldDB" id="A0A934SYG6"/>
<dbReference type="InterPro" id="IPR022169">
    <property type="entry name" value="DUF3701"/>
</dbReference>
<evidence type="ECO:0000313" key="6">
    <source>
        <dbReference type="EMBL" id="MBK4735212.1"/>
    </source>
</evidence>
<gene>
    <name evidence="6" type="ORF">JJB74_11370</name>
</gene>
<evidence type="ECO:0000259" key="5">
    <source>
        <dbReference type="PROSITE" id="PS51898"/>
    </source>
</evidence>
<keyword evidence="2" id="KW-0229">DNA integration</keyword>
<dbReference type="EMBL" id="JAEPBG010000004">
    <property type="protein sequence ID" value="MBK4735212.1"/>
    <property type="molecule type" value="Genomic_DNA"/>
</dbReference>
<comment type="similarity">
    <text evidence="1">Belongs to the 'phage' integrase family.</text>
</comment>
<evidence type="ECO:0000256" key="2">
    <source>
        <dbReference type="ARBA" id="ARBA00022908"/>
    </source>
</evidence>
<dbReference type="Gene3D" id="1.10.150.130">
    <property type="match status" value="1"/>
</dbReference>